<keyword evidence="5" id="KW-1185">Reference proteome</keyword>
<dbReference type="InterPro" id="IPR003723">
    <property type="entry name" value="Precorrin-6x_reduct"/>
</dbReference>
<protein>
    <submittedName>
        <fullName evidence="4">Precorrin-6A/cobalt-precorrin-6A reductase</fullName>
        <ecNumber evidence="4">1.3.1.106</ecNumber>
        <ecNumber evidence="4">1.3.1.54</ecNumber>
    </submittedName>
</protein>
<evidence type="ECO:0000256" key="1">
    <source>
        <dbReference type="ARBA" id="ARBA00004953"/>
    </source>
</evidence>
<proteinExistence type="predicted"/>
<dbReference type="GO" id="GO:0016994">
    <property type="term" value="F:precorrin-6A reductase activity"/>
    <property type="evidence" value="ECO:0007669"/>
    <property type="project" value="UniProtKB-EC"/>
</dbReference>
<accession>A0A1P8UY77</accession>
<dbReference type="STRING" id="1250539.Ga0080574_TMP4011"/>
<gene>
    <name evidence="4" type="ORF">Ga0080574_TMP4011</name>
</gene>
<dbReference type="EC" id="1.3.1.54" evidence="4"/>
<reference evidence="4 5" key="1">
    <citation type="submission" date="2016-04" db="EMBL/GenBank/DDBJ databases">
        <title>Deep-sea bacteria in the southern Pacific.</title>
        <authorList>
            <person name="Tang K."/>
        </authorList>
    </citation>
    <scope>NUCLEOTIDE SEQUENCE [LARGE SCALE GENOMIC DNA]</scope>
    <source>
        <strain evidence="4 5">JLT2014</strain>
    </source>
</reference>
<keyword evidence="2" id="KW-0169">Cobalamin biosynthesis</keyword>
<dbReference type="RefSeq" id="WP_076706079.1">
    <property type="nucleotide sequence ID" value="NZ_CP015093.1"/>
</dbReference>
<comment type="pathway">
    <text evidence="1">Cofactor biosynthesis; adenosylcobalamin biosynthesis.</text>
</comment>
<dbReference type="PANTHER" id="PTHR36925">
    <property type="entry name" value="COBALT-PRECORRIN-6A REDUCTASE"/>
    <property type="match status" value="1"/>
</dbReference>
<dbReference type="KEGG" id="paby:Ga0080574_TMP4011"/>
<dbReference type="AlphaFoldDB" id="A0A1P8UY77"/>
<dbReference type="Proteomes" id="UP000187059">
    <property type="component" value="Chromosome"/>
</dbReference>
<evidence type="ECO:0000256" key="2">
    <source>
        <dbReference type="ARBA" id="ARBA00022573"/>
    </source>
</evidence>
<dbReference type="GO" id="GO:0009236">
    <property type="term" value="P:cobalamin biosynthetic process"/>
    <property type="evidence" value="ECO:0007669"/>
    <property type="project" value="UniProtKB-UniPathway"/>
</dbReference>
<evidence type="ECO:0000313" key="5">
    <source>
        <dbReference type="Proteomes" id="UP000187059"/>
    </source>
</evidence>
<dbReference type="PANTHER" id="PTHR36925:SF1">
    <property type="entry name" value="COBALT-PRECORRIN-6A REDUCTASE"/>
    <property type="match status" value="1"/>
</dbReference>
<dbReference type="Pfam" id="PF02571">
    <property type="entry name" value="CbiJ"/>
    <property type="match status" value="1"/>
</dbReference>
<dbReference type="EMBL" id="CP015093">
    <property type="protein sequence ID" value="APZ54345.1"/>
    <property type="molecule type" value="Genomic_DNA"/>
</dbReference>
<dbReference type="UniPathway" id="UPA00148"/>
<name>A0A1P8UY77_9RHOB</name>
<evidence type="ECO:0000256" key="3">
    <source>
        <dbReference type="ARBA" id="ARBA00023002"/>
    </source>
</evidence>
<dbReference type="EC" id="1.3.1.106" evidence="4"/>
<dbReference type="OrthoDB" id="5183775at2"/>
<organism evidence="4 5">
    <name type="scientific">Salipiger abyssi</name>
    <dbReference type="NCBI Taxonomy" id="1250539"/>
    <lineage>
        <taxon>Bacteria</taxon>
        <taxon>Pseudomonadati</taxon>
        <taxon>Pseudomonadota</taxon>
        <taxon>Alphaproteobacteria</taxon>
        <taxon>Rhodobacterales</taxon>
        <taxon>Roseobacteraceae</taxon>
        <taxon>Salipiger</taxon>
    </lineage>
</organism>
<sequence>MKDFHASVLIVGGSAEARALAMRLPGCAVRLSAPERLPRAWPVPVSHGPVTRDWLAAQGVGAVIEAAHPCDDDTAFATARACAALGLPHLQLVRPEWRPGRGDRWVMLRHAGEAAACVPRGATVLASLGRGRLAGLRNLDGFVYARTLSPAMGGFPLRRGRFLPGRGPFTPRGEAALIRRLGIGWLIPHNAGGAGGWPKLAAARALGLPVAMLARPRRPDGARVETVREAMDWAGRWLRLDA</sequence>
<dbReference type="PROSITE" id="PS51014">
    <property type="entry name" value="COBK_CBIJ"/>
    <property type="match status" value="1"/>
</dbReference>
<keyword evidence="3 4" id="KW-0560">Oxidoreductase</keyword>
<evidence type="ECO:0000313" key="4">
    <source>
        <dbReference type="EMBL" id="APZ54345.1"/>
    </source>
</evidence>